<evidence type="ECO:0000313" key="3">
    <source>
        <dbReference type="Proteomes" id="UP000235672"/>
    </source>
</evidence>
<gene>
    <name evidence="2" type="ORF">NA56DRAFT_684545</name>
</gene>
<feature type="transmembrane region" description="Helical" evidence="1">
    <location>
        <begin position="418"/>
        <end position="439"/>
    </location>
</feature>
<sequence>MCHNEHHILPIVMSADFPDEPTSSNKCHMYFLHNNGSMFYRPNISFHEADRGAAGDREDGDEFCGDSRLTLIYFPDLSAALGLAQLPESQAKTYSALTYDMPIFFKQRLANMCSYCARKGDAVWREINRSDEHFDSYFRCFDTPEAQQRCFLEIYTLKVPLAAELQVNFLMVYHIKAQGGEFIAPTPTHAEESNRESIFAFIAGLKTPHIRQLLSQLVDPLWRDKQVGRLDTGFGITPRLVAAAVLVQCGDISSSIIADTLLTLQRCDKQLVLGNSESPEHEVDIRAVNHTLLSLNRRLTAATPMIDFVVESSDILGNQITRFDQFVSARLDEWEENPHRSTLKDTCSSLDIFRHHVRDNERILKVRLGFRKDKASMRNLQKRIDINLSLFSNMAAERDRAIQLRIARNTQIDGSSMVVTAILSALFLPMTFTAVLLTTPMFNWTNPDAPTIVPLPFGVYWGASIFLTIMVIIFIFPLQPKLVLGIVDMAPKKMRKHLQRTKLYRGALEKTDAKQEESSR</sequence>
<evidence type="ECO:0000313" key="2">
    <source>
        <dbReference type="EMBL" id="PMD27082.1"/>
    </source>
</evidence>
<feature type="transmembrane region" description="Helical" evidence="1">
    <location>
        <begin position="459"/>
        <end position="487"/>
    </location>
</feature>
<dbReference type="OrthoDB" id="3513306at2759"/>
<keyword evidence="1" id="KW-0812">Transmembrane</keyword>
<dbReference type="AlphaFoldDB" id="A0A2J6QLG6"/>
<evidence type="ECO:0008006" key="4">
    <source>
        <dbReference type="Google" id="ProtNLM"/>
    </source>
</evidence>
<accession>A0A2J6QLG6</accession>
<reference evidence="2 3" key="1">
    <citation type="submission" date="2016-05" db="EMBL/GenBank/DDBJ databases">
        <title>A degradative enzymes factory behind the ericoid mycorrhizal symbiosis.</title>
        <authorList>
            <consortium name="DOE Joint Genome Institute"/>
            <person name="Martino E."/>
            <person name="Morin E."/>
            <person name="Grelet G."/>
            <person name="Kuo A."/>
            <person name="Kohler A."/>
            <person name="Daghino S."/>
            <person name="Barry K."/>
            <person name="Choi C."/>
            <person name="Cichocki N."/>
            <person name="Clum A."/>
            <person name="Copeland A."/>
            <person name="Hainaut M."/>
            <person name="Haridas S."/>
            <person name="Labutti K."/>
            <person name="Lindquist E."/>
            <person name="Lipzen A."/>
            <person name="Khouja H.-R."/>
            <person name="Murat C."/>
            <person name="Ohm R."/>
            <person name="Olson A."/>
            <person name="Spatafora J."/>
            <person name="Veneault-Fourrey C."/>
            <person name="Henrissat B."/>
            <person name="Grigoriev I."/>
            <person name="Martin F."/>
            <person name="Perotto S."/>
        </authorList>
    </citation>
    <scope>NUCLEOTIDE SEQUENCE [LARGE SCALE GENOMIC DNA]</scope>
    <source>
        <strain evidence="2 3">UAMH 7357</strain>
    </source>
</reference>
<protein>
    <recommendedName>
        <fullName evidence="4">Cora-domain-containing protein</fullName>
    </recommendedName>
</protein>
<keyword evidence="1" id="KW-0472">Membrane</keyword>
<proteinExistence type="predicted"/>
<dbReference type="Proteomes" id="UP000235672">
    <property type="component" value="Unassembled WGS sequence"/>
</dbReference>
<keyword evidence="1" id="KW-1133">Transmembrane helix</keyword>
<dbReference type="EMBL" id="KZ613466">
    <property type="protein sequence ID" value="PMD27082.1"/>
    <property type="molecule type" value="Genomic_DNA"/>
</dbReference>
<evidence type="ECO:0000256" key="1">
    <source>
        <dbReference type="SAM" id="Phobius"/>
    </source>
</evidence>
<name>A0A2J6QLG6_9HELO</name>
<keyword evidence="3" id="KW-1185">Reference proteome</keyword>
<organism evidence="2 3">
    <name type="scientific">Hyaloscypha hepaticicola</name>
    <dbReference type="NCBI Taxonomy" id="2082293"/>
    <lineage>
        <taxon>Eukaryota</taxon>
        <taxon>Fungi</taxon>
        <taxon>Dikarya</taxon>
        <taxon>Ascomycota</taxon>
        <taxon>Pezizomycotina</taxon>
        <taxon>Leotiomycetes</taxon>
        <taxon>Helotiales</taxon>
        <taxon>Hyaloscyphaceae</taxon>
        <taxon>Hyaloscypha</taxon>
    </lineage>
</organism>